<dbReference type="AlphaFoldDB" id="A0A0G1P1E7"/>
<keyword evidence="1" id="KW-0812">Transmembrane</keyword>
<organism evidence="2 3">
    <name type="scientific">Candidatus Jorgensenbacteria bacterium GW2011_GWA2_45_13</name>
    <dbReference type="NCBI Taxonomy" id="1618662"/>
    <lineage>
        <taxon>Bacteria</taxon>
        <taxon>Candidatus Joergenseniibacteriota</taxon>
    </lineage>
</organism>
<evidence type="ECO:0000256" key="1">
    <source>
        <dbReference type="SAM" id="Phobius"/>
    </source>
</evidence>
<accession>A0A0G1P1E7</accession>
<dbReference type="Proteomes" id="UP000033966">
    <property type="component" value="Unassembled WGS sequence"/>
</dbReference>
<evidence type="ECO:0000313" key="3">
    <source>
        <dbReference type="Proteomes" id="UP000033966"/>
    </source>
</evidence>
<reference evidence="2 3" key="1">
    <citation type="journal article" date="2015" name="Nature">
        <title>rRNA introns, odd ribosomes, and small enigmatic genomes across a large radiation of phyla.</title>
        <authorList>
            <person name="Brown C.T."/>
            <person name="Hug L.A."/>
            <person name="Thomas B.C."/>
            <person name="Sharon I."/>
            <person name="Castelle C.J."/>
            <person name="Singh A."/>
            <person name="Wilkins M.J."/>
            <person name="Williams K.H."/>
            <person name="Banfield J.F."/>
        </authorList>
    </citation>
    <scope>NUCLEOTIDE SEQUENCE [LARGE SCALE GENOMIC DNA]</scope>
</reference>
<keyword evidence="1" id="KW-1133">Transmembrane helix</keyword>
<feature type="transmembrane region" description="Helical" evidence="1">
    <location>
        <begin position="12"/>
        <end position="39"/>
    </location>
</feature>
<keyword evidence="1" id="KW-0472">Membrane</keyword>
<dbReference type="EMBL" id="LCKF01000042">
    <property type="protein sequence ID" value="KKT90189.1"/>
    <property type="molecule type" value="Genomic_DNA"/>
</dbReference>
<evidence type="ECO:0000313" key="2">
    <source>
        <dbReference type="EMBL" id="KKT90189.1"/>
    </source>
</evidence>
<comment type="caution">
    <text evidence="2">The sequence shown here is derived from an EMBL/GenBank/DDBJ whole genome shotgun (WGS) entry which is preliminary data.</text>
</comment>
<gene>
    <name evidence="2" type="ORF">UW92_C0042G0006</name>
</gene>
<sequence>MTIIKQLKKYRHLFLNILAGVVAVASLWMIIYMFSFLVLNLNKALDIQLVPPTPVLFDTQGFEQLHLIPDKTAQ</sequence>
<protein>
    <submittedName>
        <fullName evidence="2">Uncharacterized protein</fullName>
    </submittedName>
</protein>
<proteinExistence type="predicted"/>
<name>A0A0G1P1E7_9BACT</name>